<protein>
    <submittedName>
        <fullName evidence="1">Uncharacterized protein</fullName>
    </submittedName>
</protein>
<dbReference type="EMBL" id="JAACNO010001285">
    <property type="protein sequence ID" value="KAF4141683.1"/>
    <property type="molecule type" value="Genomic_DNA"/>
</dbReference>
<proteinExistence type="predicted"/>
<dbReference type="Proteomes" id="UP000704712">
    <property type="component" value="Unassembled WGS sequence"/>
</dbReference>
<name>A0A8S9UMB4_PHYIN</name>
<organism evidence="1 2">
    <name type="scientific">Phytophthora infestans</name>
    <name type="common">Potato late blight agent</name>
    <name type="synonym">Botrytis infestans</name>
    <dbReference type="NCBI Taxonomy" id="4787"/>
    <lineage>
        <taxon>Eukaryota</taxon>
        <taxon>Sar</taxon>
        <taxon>Stramenopiles</taxon>
        <taxon>Oomycota</taxon>
        <taxon>Peronosporomycetes</taxon>
        <taxon>Peronosporales</taxon>
        <taxon>Peronosporaceae</taxon>
        <taxon>Phytophthora</taxon>
    </lineage>
</organism>
<comment type="caution">
    <text evidence="1">The sequence shown here is derived from an EMBL/GenBank/DDBJ whole genome shotgun (WGS) entry which is preliminary data.</text>
</comment>
<dbReference type="AlphaFoldDB" id="A0A8S9UMB4"/>
<evidence type="ECO:0000313" key="1">
    <source>
        <dbReference type="EMBL" id="KAF4141683.1"/>
    </source>
</evidence>
<accession>A0A8S9UMB4</accession>
<gene>
    <name evidence="1" type="ORF">GN958_ATG09130</name>
</gene>
<evidence type="ECO:0000313" key="2">
    <source>
        <dbReference type="Proteomes" id="UP000704712"/>
    </source>
</evidence>
<reference evidence="1" key="1">
    <citation type="submission" date="2020-03" db="EMBL/GenBank/DDBJ databases">
        <title>Hybrid Assembly of Korean Phytophthora infestans isolates.</title>
        <authorList>
            <person name="Prokchorchik M."/>
            <person name="Lee Y."/>
            <person name="Seo J."/>
            <person name="Cho J.-H."/>
            <person name="Park Y.-E."/>
            <person name="Jang D.-C."/>
            <person name="Im J.-S."/>
            <person name="Choi J.-G."/>
            <person name="Park H.-J."/>
            <person name="Lee G.-B."/>
            <person name="Lee Y.-G."/>
            <person name="Hong S.-Y."/>
            <person name="Cho K."/>
            <person name="Sohn K.H."/>
        </authorList>
    </citation>
    <scope>NUCLEOTIDE SEQUENCE</scope>
    <source>
        <strain evidence="1">KR_2_A2</strain>
    </source>
</reference>
<sequence>MVRAAGSDGPISTVPLFTPILPPMIESVLHEALIRWKRERRDYESKMQDHCRVADEDYEVVVQSI</sequence>